<evidence type="ECO:0000313" key="4">
    <source>
        <dbReference type="Proteomes" id="UP000054172"/>
    </source>
</evidence>
<accession>A0A0Q4B5B2</accession>
<protein>
    <submittedName>
        <fullName evidence="3">Fe-S metabolism protein SufE</fullName>
    </submittedName>
</protein>
<dbReference type="PANTHER" id="PTHR43597">
    <property type="entry name" value="SULFUR ACCEPTOR PROTEIN CSDE"/>
    <property type="match status" value="1"/>
</dbReference>
<sequence length="140" mass="15758">MGAIPTIEERQNELLEEFSIFTDWLDRYQQLIDLGQSLPTPSQGLHADKNLIRGCQSRVWIDGQERDGKLYFEADSDAVITKGIAALLLEVFNGHSPREVAEANLFLLDRLGLAEHLSPTRANGLLAMVDHIRAFAKERE</sequence>
<dbReference type="PATRIC" id="fig|1702214.3.peg.1296"/>
<dbReference type="Proteomes" id="UP000054172">
    <property type="component" value="Unassembled WGS sequence"/>
</dbReference>
<dbReference type="Gene3D" id="3.90.1010.10">
    <property type="match status" value="1"/>
</dbReference>
<comment type="caution">
    <text evidence="3">The sequence shown here is derived from an EMBL/GenBank/DDBJ whole genome shotgun (WGS) entry which is preliminary data.</text>
</comment>
<evidence type="ECO:0000256" key="1">
    <source>
        <dbReference type="ARBA" id="ARBA00010282"/>
    </source>
</evidence>
<keyword evidence="4" id="KW-1185">Reference proteome</keyword>
<dbReference type="AlphaFoldDB" id="A0A0Q4B5B2"/>
<proteinExistence type="inferred from homology"/>
<dbReference type="PANTHER" id="PTHR43597:SF5">
    <property type="entry name" value="SUFE-LIKE PROTEIN 2, CHLOROPLASTIC"/>
    <property type="match status" value="1"/>
</dbReference>
<reference evidence="3" key="1">
    <citation type="submission" date="2015-08" db="EMBL/GenBank/DDBJ databases">
        <title>Candidatus Bacteriodes Periocalifornicus.</title>
        <authorList>
            <person name="McLean J.S."/>
            <person name="Kelley S."/>
        </authorList>
    </citation>
    <scope>NUCLEOTIDE SEQUENCE [LARGE SCALE GENOMIC DNA]</scope>
    <source>
        <strain evidence="3">12B</strain>
    </source>
</reference>
<dbReference type="SUPFAM" id="SSF82649">
    <property type="entry name" value="SufE/NifU"/>
    <property type="match status" value="1"/>
</dbReference>
<name>A0A0Q4B5B2_9BACT</name>
<dbReference type="STRING" id="1702214.AL399_03580"/>
<comment type="similarity">
    <text evidence="1">Belongs to the SufE family.</text>
</comment>
<dbReference type="InterPro" id="IPR003808">
    <property type="entry name" value="Fe-S_metab-assoc_dom"/>
</dbReference>
<organism evidence="3 4">
    <name type="scientific">Candidatus [Bacteroides] periocalifornicus</name>
    <dbReference type="NCBI Taxonomy" id="1702214"/>
    <lineage>
        <taxon>Bacteria</taxon>
        <taxon>Pseudomonadati</taxon>
        <taxon>Bacteroidota</taxon>
    </lineage>
</organism>
<evidence type="ECO:0000313" key="3">
    <source>
        <dbReference type="EMBL" id="KQM09109.1"/>
    </source>
</evidence>
<dbReference type="Pfam" id="PF02657">
    <property type="entry name" value="SufE"/>
    <property type="match status" value="1"/>
</dbReference>
<dbReference type="EMBL" id="LIIK01000012">
    <property type="protein sequence ID" value="KQM09109.1"/>
    <property type="molecule type" value="Genomic_DNA"/>
</dbReference>
<evidence type="ECO:0000259" key="2">
    <source>
        <dbReference type="Pfam" id="PF02657"/>
    </source>
</evidence>
<gene>
    <name evidence="3" type="ORF">AL399_03580</name>
</gene>
<feature type="domain" description="Fe-S metabolism associated" evidence="2">
    <location>
        <begin position="16"/>
        <end position="134"/>
    </location>
</feature>